<feature type="domain" description="GAD-related" evidence="1">
    <location>
        <begin position="11"/>
        <end position="96"/>
    </location>
</feature>
<dbReference type="RefSeq" id="WP_317385518.1">
    <property type="nucleotide sequence ID" value="NZ_CP136704.1"/>
</dbReference>
<gene>
    <name evidence="2" type="ORF">R1T40_00805</name>
</gene>
<sequence>MTELQMLIGEVPTDATPVDPGIISRWQGRLPELLLDVWRSYGFTSLAMGRLHLVDPEPFEPLMSYVFGGDRDLKDDTHTIAFGNFGELIVWSERHGWGMMSPVLSSLDMRNLTEAKPMPAELQIENYVLQATPEVFERYDAQGKPMHDRIKAALGPLPPGGLYATKYVTRDRNEELFVENYEITSAFEWLQEFYSSHQITLVDWMRDDPMVRKIKQR</sequence>
<proteinExistence type="predicted"/>
<keyword evidence="3" id="KW-1185">Reference proteome</keyword>
<dbReference type="EMBL" id="CP136704">
    <property type="protein sequence ID" value="WOI33341.1"/>
    <property type="molecule type" value="Genomic_DNA"/>
</dbReference>
<protein>
    <submittedName>
        <fullName evidence="2">GAD-like domain-containing protein</fullName>
    </submittedName>
</protein>
<reference evidence="2 3" key="1">
    <citation type="submission" date="2023-10" db="EMBL/GenBank/DDBJ databases">
        <title>Eight complete genome sequences of bacteria isolated from laboratory stock of Giant Kelp gametophytes.</title>
        <authorList>
            <person name="Tolentino B."/>
            <person name="Nuzhdin S."/>
        </authorList>
    </citation>
    <scope>NUCLEOTIDE SEQUENCE [LARGE SCALE GENOMIC DNA]</scope>
    <source>
        <strain evidence="2 3">LC.270.F.C4</strain>
    </source>
</reference>
<accession>A0ABZ0HFR7</accession>
<evidence type="ECO:0000313" key="2">
    <source>
        <dbReference type="EMBL" id="WOI33341.1"/>
    </source>
</evidence>
<evidence type="ECO:0000313" key="3">
    <source>
        <dbReference type="Proteomes" id="UP001302666"/>
    </source>
</evidence>
<dbReference type="Pfam" id="PF08887">
    <property type="entry name" value="GAD-like"/>
    <property type="match status" value="1"/>
</dbReference>
<dbReference type="Proteomes" id="UP001302666">
    <property type="component" value="Chromosome"/>
</dbReference>
<organism evidence="2 3">
    <name type="scientific">Tritonibacter scottomollicae</name>
    <name type="common">Epibacterium scottomollicae</name>
    <dbReference type="NCBI Taxonomy" id="483013"/>
    <lineage>
        <taxon>Bacteria</taxon>
        <taxon>Pseudomonadati</taxon>
        <taxon>Pseudomonadota</taxon>
        <taxon>Alphaproteobacteria</taxon>
        <taxon>Rhodobacterales</taxon>
        <taxon>Paracoccaceae</taxon>
        <taxon>Tritonibacter</taxon>
    </lineage>
</organism>
<evidence type="ECO:0000259" key="1">
    <source>
        <dbReference type="Pfam" id="PF08887"/>
    </source>
</evidence>
<name>A0ABZ0HFR7_TRISK</name>
<dbReference type="InterPro" id="IPR014983">
    <property type="entry name" value="GAD-rel"/>
</dbReference>